<accession>A0ACC0JQF8</accession>
<comment type="caution">
    <text evidence="1">The sequence shown here is derived from an EMBL/GenBank/DDBJ whole genome shotgun (WGS) entry which is preliminary data.</text>
</comment>
<gene>
    <name evidence="1" type="ORF">MSG28_005245</name>
</gene>
<proteinExistence type="predicted"/>
<name>A0ACC0JQF8_CHOFU</name>
<organism evidence="1 2">
    <name type="scientific">Choristoneura fumiferana</name>
    <name type="common">Spruce budworm moth</name>
    <name type="synonym">Archips fumiferana</name>
    <dbReference type="NCBI Taxonomy" id="7141"/>
    <lineage>
        <taxon>Eukaryota</taxon>
        <taxon>Metazoa</taxon>
        <taxon>Ecdysozoa</taxon>
        <taxon>Arthropoda</taxon>
        <taxon>Hexapoda</taxon>
        <taxon>Insecta</taxon>
        <taxon>Pterygota</taxon>
        <taxon>Neoptera</taxon>
        <taxon>Endopterygota</taxon>
        <taxon>Lepidoptera</taxon>
        <taxon>Glossata</taxon>
        <taxon>Ditrysia</taxon>
        <taxon>Tortricoidea</taxon>
        <taxon>Tortricidae</taxon>
        <taxon>Tortricinae</taxon>
        <taxon>Choristoneura</taxon>
    </lineage>
</organism>
<evidence type="ECO:0000313" key="1">
    <source>
        <dbReference type="EMBL" id="KAI8426398.1"/>
    </source>
</evidence>
<sequence>MPGFRIGRTFPIGVIKDLAVWKGRQQQYTISQERHNEGSLLILIWRQQPLSRVTRELDRGSEDARYYQEVVSPRQLANFRPFNLEEWWAAASAVHKSQQTPLLVPDAKALTAAVVIGWSVSVTL</sequence>
<reference evidence="1 2" key="1">
    <citation type="journal article" date="2022" name="Genome Biol. Evol.">
        <title>The Spruce Budworm Genome: Reconstructing the Evolutionary History of Antifreeze Proteins.</title>
        <authorList>
            <person name="Beliveau C."/>
            <person name="Gagne P."/>
            <person name="Picq S."/>
            <person name="Vernygora O."/>
            <person name="Keeling C.I."/>
            <person name="Pinkney K."/>
            <person name="Doucet D."/>
            <person name="Wen F."/>
            <person name="Johnston J.S."/>
            <person name="Maaroufi H."/>
            <person name="Boyle B."/>
            <person name="Laroche J."/>
            <person name="Dewar K."/>
            <person name="Juretic N."/>
            <person name="Blackburn G."/>
            <person name="Nisole A."/>
            <person name="Brunet B."/>
            <person name="Brandao M."/>
            <person name="Lumley L."/>
            <person name="Duan J."/>
            <person name="Quan G."/>
            <person name="Lucarotti C.J."/>
            <person name="Roe A.D."/>
            <person name="Sperling F.A.H."/>
            <person name="Levesque R.C."/>
            <person name="Cusson M."/>
        </authorList>
    </citation>
    <scope>NUCLEOTIDE SEQUENCE [LARGE SCALE GENOMIC DNA]</scope>
    <source>
        <strain evidence="1">Glfc:IPQL:Cfum</strain>
    </source>
</reference>
<dbReference type="EMBL" id="CM046108">
    <property type="protein sequence ID" value="KAI8426398.1"/>
    <property type="molecule type" value="Genomic_DNA"/>
</dbReference>
<evidence type="ECO:0000313" key="2">
    <source>
        <dbReference type="Proteomes" id="UP001064048"/>
    </source>
</evidence>
<protein>
    <submittedName>
        <fullName evidence="1">Uncharacterized protein</fullName>
    </submittedName>
</protein>
<dbReference type="Proteomes" id="UP001064048">
    <property type="component" value="Chromosome 8"/>
</dbReference>
<keyword evidence="2" id="KW-1185">Reference proteome</keyword>